<dbReference type="Pfam" id="PF04339">
    <property type="entry name" value="FemAB_like"/>
    <property type="match status" value="1"/>
</dbReference>
<dbReference type="PANTHER" id="PTHR47017:SF1">
    <property type="entry name" value="ACYL-COA"/>
    <property type="match status" value="1"/>
</dbReference>
<evidence type="ECO:0000313" key="1">
    <source>
        <dbReference type="EMBL" id="QEW07198.1"/>
    </source>
</evidence>
<keyword evidence="2" id="KW-1185">Reference proteome</keyword>
<reference evidence="1 2" key="1">
    <citation type="submission" date="2019-09" db="EMBL/GenBank/DDBJ databases">
        <title>Nitrincola iocasae sp. nov., a bacterium isolated from the sediment collected at a cold seep field in South China Sea.</title>
        <authorList>
            <person name="Zhang H."/>
            <person name="Wang H."/>
            <person name="Li C."/>
        </authorList>
    </citation>
    <scope>NUCLEOTIDE SEQUENCE [LARGE SCALE GENOMIC DNA]</scope>
    <source>
        <strain evidence="1 2">KXZD1103</strain>
    </source>
</reference>
<name>A0A5J6LFI4_9GAMM</name>
<dbReference type="SUPFAM" id="SSF55729">
    <property type="entry name" value="Acyl-CoA N-acyltransferases (Nat)"/>
    <property type="match status" value="1"/>
</dbReference>
<organism evidence="1 2">
    <name type="scientific">Nitrincola iocasae</name>
    <dbReference type="NCBI Taxonomy" id="2614693"/>
    <lineage>
        <taxon>Bacteria</taxon>
        <taxon>Pseudomonadati</taxon>
        <taxon>Pseudomonadota</taxon>
        <taxon>Gammaproteobacteria</taxon>
        <taxon>Oceanospirillales</taxon>
        <taxon>Oceanospirillaceae</taxon>
        <taxon>Nitrincola</taxon>
    </lineage>
</organism>
<keyword evidence="1" id="KW-0808">Transferase</keyword>
<dbReference type="KEGG" id="nik:F5I99_12160"/>
<gene>
    <name evidence="1" type="ORF">F5I99_12160</name>
</gene>
<dbReference type="AlphaFoldDB" id="A0A5J6LFI4"/>
<proteinExistence type="predicted"/>
<sequence length="377" mass="43739">MYQIRFCDSIDKIPASTWDALCNTDYPFIRHAFLKALEDSGSVSAATGWQPMHMQLWRGDEVVGVMPLYIKDHSYGEYVFDWSWADAWERNGLDYYPKLVTAIPYTPAQGPRYGSQLPDAEVCQAFYAGIQQLGQQITASSWHGLFVTDSLHTTFAAQGCSARMGLQYHWFNRGYHSFDDYLSHFSSRKRKNVRKERQKVQDQGIEHDWVSGKDLTDQDMQHFWIFYQMTHLKRGRRGYLTRAFFEQLRQSLADKLVFCFARQGDNTLAGALFFRDSTTLYGRYWGCTEAFDSLHFETCYYQGIDYAIAQGLERFDPGAQGEHKIARGFEPVPTWSVHHIEHPGLRTAVEDFVIKEATQLRLYQAQLREGLPFRQVD</sequence>
<dbReference type="InterPro" id="IPR016181">
    <property type="entry name" value="Acyl_CoA_acyltransferase"/>
</dbReference>
<protein>
    <submittedName>
        <fullName evidence="1">N-acetyltransferase</fullName>
    </submittedName>
</protein>
<dbReference type="RefSeq" id="WP_151056368.1">
    <property type="nucleotide sequence ID" value="NZ_CP044222.1"/>
</dbReference>
<dbReference type="PANTHER" id="PTHR47017">
    <property type="entry name" value="ACYL-COA"/>
    <property type="match status" value="1"/>
</dbReference>
<dbReference type="Gene3D" id="3.40.630.30">
    <property type="match status" value="1"/>
</dbReference>
<accession>A0A5J6LFI4</accession>
<dbReference type="GO" id="GO:0016740">
    <property type="term" value="F:transferase activity"/>
    <property type="evidence" value="ECO:0007669"/>
    <property type="project" value="UniProtKB-KW"/>
</dbReference>
<dbReference type="EMBL" id="CP044222">
    <property type="protein sequence ID" value="QEW07198.1"/>
    <property type="molecule type" value="Genomic_DNA"/>
</dbReference>
<dbReference type="Proteomes" id="UP000325606">
    <property type="component" value="Chromosome"/>
</dbReference>
<dbReference type="InterPro" id="IPR007434">
    <property type="entry name" value="FemAB-like"/>
</dbReference>
<evidence type="ECO:0000313" key="2">
    <source>
        <dbReference type="Proteomes" id="UP000325606"/>
    </source>
</evidence>